<organism evidence="1 2">
    <name type="scientific">Colletotrichum orchidophilum</name>
    <dbReference type="NCBI Taxonomy" id="1209926"/>
    <lineage>
        <taxon>Eukaryota</taxon>
        <taxon>Fungi</taxon>
        <taxon>Dikarya</taxon>
        <taxon>Ascomycota</taxon>
        <taxon>Pezizomycotina</taxon>
        <taxon>Sordariomycetes</taxon>
        <taxon>Hypocreomycetidae</taxon>
        <taxon>Glomerellales</taxon>
        <taxon>Glomerellaceae</taxon>
        <taxon>Colletotrichum</taxon>
    </lineage>
</organism>
<comment type="caution">
    <text evidence="1">The sequence shown here is derived from an EMBL/GenBank/DDBJ whole genome shotgun (WGS) entry which is preliminary data.</text>
</comment>
<accession>A0A1G4AM87</accession>
<evidence type="ECO:0000313" key="1">
    <source>
        <dbReference type="EMBL" id="OHE90241.1"/>
    </source>
</evidence>
<dbReference type="AlphaFoldDB" id="A0A1G4AM87"/>
<dbReference type="Proteomes" id="UP000176998">
    <property type="component" value="Unassembled WGS sequence"/>
</dbReference>
<keyword evidence="2" id="KW-1185">Reference proteome</keyword>
<dbReference type="RefSeq" id="XP_022467419.1">
    <property type="nucleotide sequence ID" value="XM_022626072.1"/>
</dbReference>
<proteinExistence type="predicted"/>
<evidence type="ECO:0000313" key="2">
    <source>
        <dbReference type="Proteomes" id="UP000176998"/>
    </source>
</evidence>
<gene>
    <name evidence="1" type="ORF">CORC01_14462</name>
</gene>
<dbReference type="OrthoDB" id="4907064at2759"/>
<protein>
    <submittedName>
        <fullName evidence="1">Uncharacterized protein</fullName>
    </submittedName>
</protein>
<dbReference type="EMBL" id="MJBS01000302">
    <property type="protein sequence ID" value="OHE90241.1"/>
    <property type="molecule type" value="Genomic_DNA"/>
</dbReference>
<sequence>MARRIVVRCQSHSIPGTPVQRKDAMANLICQHEWNRNSNQDDFLTCLGRYDAENVKCYFLLDSGSVGSHSPDVTLYKWDGRRFEPKQVYPAVARYLEHIPFGGEGTGQGLSDEEYLSKYGRKEFEGMVLQRSEQEQRRRVAGDCRAKVETLQQDVESL</sequence>
<name>A0A1G4AM87_9PEZI</name>
<dbReference type="GeneID" id="34567582"/>
<reference evidence="1 2" key="1">
    <citation type="submission" date="2016-09" db="EMBL/GenBank/DDBJ databases">
        <authorList>
            <person name="Capua I."/>
            <person name="De Benedictis P."/>
            <person name="Joannis T."/>
            <person name="Lombin L.H."/>
            <person name="Cattoli G."/>
        </authorList>
    </citation>
    <scope>NUCLEOTIDE SEQUENCE [LARGE SCALE GENOMIC DNA]</scope>
    <source>
        <strain evidence="1 2">IMI 309357</strain>
    </source>
</reference>